<dbReference type="AlphaFoldDB" id="A0A2X0K9N1"/>
<dbReference type="OrthoDB" id="406631at2759"/>
<feature type="signal peptide" evidence="10">
    <location>
        <begin position="1"/>
        <end position="18"/>
    </location>
</feature>
<dbReference type="Gene3D" id="3.20.20.80">
    <property type="entry name" value="Glycosidases"/>
    <property type="match status" value="1"/>
</dbReference>
<dbReference type="InterPro" id="IPR017853">
    <property type="entry name" value="GH"/>
</dbReference>
<reference evidence="13" key="1">
    <citation type="submission" date="2016-10" db="EMBL/GenBank/DDBJ databases">
        <authorList>
            <person name="Jeantristanb JTB J.-T."/>
            <person name="Ricardo R."/>
        </authorList>
    </citation>
    <scope>NUCLEOTIDE SEQUENCE [LARGE SCALE GENOMIC DNA]</scope>
</reference>
<evidence type="ECO:0000256" key="2">
    <source>
        <dbReference type="ARBA" id="ARBA00004613"/>
    </source>
</evidence>
<dbReference type="InterPro" id="IPR045053">
    <property type="entry name" value="MAN-like"/>
</dbReference>
<feature type="domain" description="Glycoside hydrolase family 5" evidence="11">
    <location>
        <begin position="395"/>
        <end position="519"/>
    </location>
</feature>
<evidence type="ECO:0000256" key="6">
    <source>
        <dbReference type="ARBA" id="ARBA00022729"/>
    </source>
</evidence>
<evidence type="ECO:0000256" key="7">
    <source>
        <dbReference type="ARBA" id="ARBA00022801"/>
    </source>
</evidence>
<evidence type="ECO:0000259" key="11">
    <source>
        <dbReference type="Pfam" id="PF26410"/>
    </source>
</evidence>
<comment type="similarity">
    <text evidence="3">Belongs to the glycosyl hydrolase 5 (cellulase A) family.</text>
</comment>
<dbReference type="InterPro" id="IPR001547">
    <property type="entry name" value="Glyco_hydro_5"/>
</dbReference>
<keyword evidence="13" id="KW-1185">Reference proteome</keyword>
<evidence type="ECO:0000256" key="3">
    <source>
        <dbReference type="ARBA" id="ARBA00005641"/>
    </source>
</evidence>
<dbReference type="Pfam" id="PF26410">
    <property type="entry name" value="GH5_mannosidase"/>
    <property type="match status" value="1"/>
</dbReference>
<comment type="catalytic activity">
    <reaction evidence="1">
        <text>Random hydrolysis of (1-&gt;4)-beta-D-mannosidic linkages in mannans, galactomannans and glucomannans.</text>
        <dbReference type="EC" id="3.2.1.78"/>
    </reaction>
</comment>
<proteinExistence type="inferred from homology"/>
<dbReference type="EC" id="3.2.1.78" evidence="4"/>
<dbReference type="GO" id="GO:0016985">
    <property type="term" value="F:mannan endo-1,4-beta-mannosidase activity"/>
    <property type="evidence" value="ECO:0007669"/>
    <property type="project" value="UniProtKB-EC"/>
</dbReference>
<evidence type="ECO:0000256" key="4">
    <source>
        <dbReference type="ARBA" id="ARBA00012706"/>
    </source>
</evidence>
<feature type="chain" id="PRO_5030059982" description="mannan endo-1,4-beta-mannosidase" evidence="10">
    <location>
        <begin position="19"/>
        <end position="629"/>
    </location>
</feature>
<evidence type="ECO:0000256" key="10">
    <source>
        <dbReference type="SAM" id="SignalP"/>
    </source>
</evidence>
<evidence type="ECO:0000313" key="13">
    <source>
        <dbReference type="Proteomes" id="UP000249723"/>
    </source>
</evidence>
<keyword evidence="5" id="KW-0964">Secreted</keyword>
<dbReference type="EMBL" id="FMWP01000013">
    <property type="protein sequence ID" value="SCZ89429.1"/>
    <property type="molecule type" value="Genomic_DNA"/>
</dbReference>
<feature type="region of interest" description="Disordered" evidence="9">
    <location>
        <begin position="186"/>
        <end position="205"/>
    </location>
</feature>
<evidence type="ECO:0000313" key="12">
    <source>
        <dbReference type="EMBL" id="SCZ89429.1"/>
    </source>
</evidence>
<dbReference type="SUPFAM" id="SSF51445">
    <property type="entry name" value="(Trans)glycosidases"/>
    <property type="match status" value="1"/>
</dbReference>
<evidence type="ECO:0000256" key="9">
    <source>
        <dbReference type="SAM" id="MobiDB-lite"/>
    </source>
</evidence>
<organism evidence="12 13">
    <name type="scientific">Microbotryum saponariae</name>
    <dbReference type="NCBI Taxonomy" id="289078"/>
    <lineage>
        <taxon>Eukaryota</taxon>
        <taxon>Fungi</taxon>
        <taxon>Dikarya</taxon>
        <taxon>Basidiomycota</taxon>
        <taxon>Pucciniomycotina</taxon>
        <taxon>Microbotryomycetes</taxon>
        <taxon>Microbotryales</taxon>
        <taxon>Microbotryaceae</taxon>
        <taxon>Microbotryum</taxon>
    </lineage>
</organism>
<sequence length="629" mass="67300">MLLQVLVCLSVAASTVVAEPTGNVASSIPTWDLAVPKRVRARAAHARAVHTMVVVNNNPVVRRATAEEREAEVRRYLLAHPADEGWDGVTPLDEIEARAAFYFATPSEDSAPEGMMKIAKRAPLTPAESRAAAQAAKNSERAAAVASRAAAVSAAAASKTTTSTTTTVSTTVLTLRVFWPQASRTTTAITTPSKTPTTTATTTASKTSAGNCAPAYTAGGTTISGTGTLPKATSYVKRASSGQGLTLDGATYRIVGTNIYWLCNDENIAGVSKGTPTDKTRVREALAIAVAMGANTIRLTSCGTSVAYAQGGFSMLAHCCTILQLCFSANVKCPSYSAAMNPSYQVFGGAAQLDIHDYVVYAAGQYGLRIVMPLTDNYDFYHGGKYSYIRFVGASVANYGASFLNTNTVYAPFRDYVNFVMNRVNPYNGIAYKNDPTIMAWETGNELGGYIGKENYPPEYWTNRVASLIRGLSPKSLIIDGSDGFYNYSTKALAPGLNVTNIDLMSDHGYPRNVALLNAEIPIVQKYNKGFLLGEFDWTNSFGGDDLATYLNAVLAQTYMGVLSWSIQGHDSQCCAFVPHSDGYSMYYPNGNSAADQARILQVVQFYYRATGRTPPSTLPAVACPQPAF</sequence>
<dbReference type="PANTHER" id="PTHR31451:SF39">
    <property type="entry name" value="MANNAN ENDO-1,4-BETA-MANNOSIDASE 1"/>
    <property type="match status" value="1"/>
</dbReference>
<name>A0A2X0K9N1_9BASI</name>
<keyword evidence="7" id="KW-0378">Hydrolase</keyword>
<accession>A0A2X0K9N1</accession>
<dbReference type="STRING" id="289078.A0A2X0K9N1"/>
<keyword evidence="8" id="KW-0326">Glycosidase</keyword>
<evidence type="ECO:0000256" key="1">
    <source>
        <dbReference type="ARBA" id="ARBA00001678"/>
    </source>
</evidence>
<protein>
    <recommendedName>
        <fullName evidence="4">mannan endo-1,4-beta-mannosidase</fullName>
        <ecNumber evidence="4">3.2.1.78</ecNumber>
    </recommendedName>
</protein>
<keyword evidence="6 10" id="KW-0732">Signal</keyword>
<dbReference type="Proteomes" id="UP000249723">
    <property type="component" value="Unassembled WGS sequence"/>
</dbReference>
<dbReference type="PANTHER" id="PTHR31451">
    <property type="match status" value="1"/>
</dbReference>
<gene>
    <name evidence="12" type="ORF">BZ3500_MVSOF-1268-A1-R1_CHR1-1G01173</name>
</gene>
<evidence type="ECO:0000256" key="8">
    <source>
        <dbReference type="ARBA" id="ARBA00023295"/>
    </source>
</evidence>
<dbReference type="GO" id="GO:0005576">
    <property type="term" value="C:extracellular region"/>
    <property type="evidence" value="ECO:0007669"/>
    <property type="project" value="UniProtKB-SubCell"/>
</dbReference>
<evidence type="ECO:0000256" key="5">
    <source>
        <dbReference type="ARBA" id="ARBA00022525"/>
    </source>
</evidence>
<comment type="subcellular location">
    <subcellularLocation>
        <location evidence="2">Secreted</location>
    </subcellularLocation>
</comment>